<dbReference type="eggNOG" id="COG1363">
    <property type="taxonomic scope" value="Bacteria"/>
</dbReference>
<dbReference type="Pfam" id="PF05343">
    <property type="entry name" value="Peptidase_M42"/>
    <property type="match status" value="1"/>
</dbReference>
<feature type="active site" description="Proton acceptor" evidence="7">
    <location>
        <position position="255"/>
    </location>
</feature>
<reference evidence="10" key="1">
    <citation type="journal article" date="2013" name="Stand. Genomic Sci.">
        <title>Complete genome sequence of Coriobacterium glomerans type strain (PW2(T)) from the midgut of Pyrrhocoris apterus L. (red soldier bug).</title>
        <authorList>
            <person name="Stackebrandt E."/>
            <person name="Zeytun A."/>
            <person name="Lapidus A."/>
            <person name="Nolan M."/>
            <person name="Lucas S."/>
            <person name="Hammon N."/>
            <person name="Deshpande S."/>
            <person name="Cheng J.F."/>
            <person name="Tapia R."/>
            <person name="Goodwin L.A."/>
            <person name="Pitluck S."/>
            <person name="Liolios K."/>
            <person name="Pagani I."/>
            <person name="Ivanova N."/>
            <person name="Mavromatis K."/>
            <person name="Mikhailova N."/>
            <person name="Huntemann M."/>
            <person name="Pati A."/>
            <person name="Chen A."/>
            <person name="Palaniappan K."/>
            <person name="Chang Y.J."/>
            <person name="Land M."/>
            <person name="Hauser L."/>
            <person name="Rohde M."/>
            <person name="Pukall R."/>
            <person name="Goker M."/>
            <person name="Detter J.C."/>
            <person name="Woyke T."/>
            <person name="Bristow J."/>
            <person name="Eisen J.A."/>
            <person name="Markowitz V."/>
            <person name="Hugenholtz P."/>
            <person name="Kyrpides N.C."/>
            <person name="Klenk H.P."/>
        </authorList>
    </citation>
    <scope>NUCLEOTIDE SEQUENCE</scope>
    <source>
        <strain evidence="10">ATCC 49209 / DSM 20642 / JCM 10262 / PW2</strain>
    </source>
</reference>
<dbReference type="SUPFAM" id="SSF101821">
    <property type="entry name" value="Aminopeptidase/glucanase lid domain"/>
    <property type="match status" value="1"/>
</dbReference>
<dbReference type="KEGG" id="cgo:Corgl_0078"/>
<comment type="cofactor">
    <cofactor evidence="8">
        <name>a divalent metal cation</name>
        <dbReference type="ChEBI" id="CHEBI:60240"/>
    </cofactor>
    <text evidence="8">Binds 2 divalent metal cations per subunit.</text>
</comment>
<feature type="binding site" evidence="8">
    <location>
        <position position="363"/>
    </location>
    <ligand>
        <name>Zn(2+)</name>
        <dbReference type="ChEBI" id="CHEBI:29105"/>
        <label>2</label>
    </ligand>
</feature>
<evidence type="ECO:0000256" key="1">
    <source>
        <dbReference type="ARBA" id="ARBA00006272"/>
    </source>
</evidence>
<protein>
    <submittedName>
        <fullName evidence="9">Peptidase M42 family protein</fullName>
    </submittedName>
</protein>
<accession>F2N9V1</accession>
<dbReference type="PANTHER" id="PTHR32481">
    <property type="entry name" value="AMINOPEPTIDASE"/>
    <property type="match status" value="1"/>
</dbReference>
<dbReference type="InterPro" id="IPR023367">
    <property type="entry name" value="Peptidase_M42_dom2"/>
</dbReference>
<dbReference type="HOGENOM" id="CLU_047249_0_2_11"/>
<dbReference type="STRING" id="700015.Corgl_0078"/>
<evidence type="ECO:0000256" key="7">
    <source>
        <dbReference type="PIRSR" id="PIRSR001123-1"/>
    </source>
</evidence>
<name>F2N9V1_CORGP</name>
<keyword evidence="10" id="KW-1185">Reference proteome</keyword>
<keyword evidence="4 8" id="KW-0479">Metal-binding</keyword>
<feature type="binding site" evidence="8">
    <location>
        <position position="107"/>
    </location>
    <ligand>
        <name>Zn(2+)</name>
        <dbReference type="ChEBI" id="CHEBI:29105"/>
        <label>1</label>
    </ligand>
</feature>
<evidence type="ECO:0000256" key="2">
    <source>
        <dbReference type="ARBA" id="ARBA00022438"/>
    </source>
</evidence>
<keyword evidence="3" id="KW-0645">Protease</keyword>
<evidence type="ECO:0000313" key="10">
    <source>
        <dbReference type="Proteomes" id="UP000006851"/>
    </source>
</evidence>
<dbReference type="GO" id="GO:0046872">
    <property type="term" value="F:metal ion binding"/>
    <property type="evidence" value="ECO:0007669"/>
    <property type="project" value="UniProtKB-UniRule"/>
</dbReference>
<gene>
    <name evidence="9" type="ordered locus">Corgl_0078</name>
</gene>
<dbReference type="PIRSF" id="PIRSF001123">
    <property type="entry name" value="PepA_GA"/>
    <property type="match status" value="1"/>
</dbReference>
<feature type="binding site" evidence="8">
    <location>
        <position position="222"/>
    </location>
    <ligand>
        <name>Zn(2+)</name>
        <dbReference type="ChEBI" id="CHEBI:29105"/>
        <label>2</label>
    </ligand>
</feature>
<dbReference type="InterPro" id="IPR051464">
    <property type="entry name" value="Peptidase_M42_aminopept"/>
</dbReference>
<sequence>MLSSFALGGMLLERVPKKSDAIGKPLRRDAFDVREKNPWSIQRTELIKVLGQLSDAKAPSGFEDEVVEIAREFSAGWASVTTNSLLDTFIKPKTFSGKKPVVMLDAHADEVGGMVKTIRENGTLAFVELGRFSPGALAGQDVFVRTVDGAWIRGTIGVKPPHFMNAAERSGSRALEEILDIGATSKQDARDRFGVGIGEPVVPATRFSCDAGRGIAFGKAFDCRAGVCALLFSLRELARRSDLPFDVIGSISAQEEVGERGIAAAVRRVDPKVAFMFEGCPADDSFTPASEEPTALHQGPMFRYFDHSMITNPRYQRHVLSVAERCEIPVQAAVREGGGTNGGIAHLLDVPCAVAGIPCRYIHTATSICALDDIEAAARVAVEVVSSLTPKIVEAF</sequence>
<keyword evidence="2" id="KW-0031">Aminopeptidase</keyword>
<evidence type="ECO:0000256" key="3">
    <source>
        <dbReference type="ARBA" id="ARBA00022670"/>
    </source>
</evidence>
<evidence type="ECO:0000313" key="9">
    <source>
        <dbReference type="EMBL" id="AEB06206.1"/>
    </source>
</evidence>
<proteinExistence type="inferred from homology"/>
<keyword evidence="5" id="KW-0378">Hydrolase</keyword>
<dbReference type="PANTHER" id="PTHR32481:SF0">
    <property type="entry name" value="AMINOPEPTIDASE YPDE-RELATED"/>
    <property type="match status" value="1"/>
</dbReference>
<dbReference type="GO" id="GO:0004177">
    <property type="term" value="F:aminopeptidase activity"/>
    <property type="evidence" value="ECO:0007669"/>
    <property type="project" value="UniProtKB-UniRule"/>
</dbReference>
<dbReference type="Gene3D" id="3.40.630.10">
    <property type="entry name" value="Zn peptidases"/>
    <property type="match status" value="1"/>
</dbReference>
<dbReference type="InterPro" id="IPR008007">
    <property type="entry name" value="Peptidase_M42"/>
</dbReference>
<feature type="binding site" evidence="8">
    <location>
        <position position="222"/>
    </location>
    <ligand>
        <name>Zn(2+)</name>
        <dbReference type="ChEBI" id="CHEBI:29105"/>
        <label>1</label>
    </ligand>
</feature>
<evidence type="ECO:0000256" key="4">
    <source>
        <dbReference type="ARBA" id="ARBA00022723"/>
    </source>
</evidence>
<dbReference type="EMBL" id="CP002628">
    <property type="protein sequence ID" value="AEB06206.1"/>
    <property type="molecule type" value="Genomic_DNA"/>
</dbReference>
<feature type="binding site" evidence="8">
    <location>
        <position position="256"/>
    </location>
    <ligand>
        <name>Zn(2+)</name>
        <dbReference type="ChEBI" id="CHEBI:29105"/>
        <label>2</label>
    </ligand>
</feature>
<evidence type="ECO:0000256" key="5">
    <source>
        <dbReference type="ARBA" id="ARBA00022801"/>
    </source>
</evidence>
<evidence type="ECO:0000256" key="8">
    <source>
        <dbReference type="PIRSR" id="PIRSR001123-2"/>
    </source>
</evidence>
<dbReference type="GO" id="GO:0006508">
    <property type="term" value="P:proteolysis"/>
    <property type="evidence" value="ECO:0007669"/>
    <property type="project" value="UniProtKB-KW"/>
</dbReference>
<dbReference type="SUPFAM" id="SSF53187">
    <property type="entry name" value="Zn-dependent exopeptidases"/>
    <property type="match status" value="1"/>
</dbReference>
<comment type="similarity">
    <text evidence="1 6">Belongs to the peptidase M42 family.</text>
</comment>
<organism evidence="9 10">
    <name type="scientific">Coriobacterium glomerans (strain ATCC 49209 / DSM 20642 / JCM 10262 / PW2)</name>
    <dbReference type="NCBI Taxonomy" id="700015"/>
    <lineage>
        <taxon>Bacteria</taxon>
        <taxon>Bacillati</taxon>
        <taxon>Actinomycetota</taxon>
        <taxon>Coriobacteriia</taxon>
        <taxon>Coriobacteriales</taxon>
        <taxon>Coriobacteriaceae</taxon>
        <taxon>Coriobacterium</taxon>
    </lineage>
</organism>
<dbReference type="AlphaFoldDB" id="F2N9V1"/>
<feature type="binding site" evidence="8">
    <location>
        <position position="278"/>
    </location>
    <ligand>
        <name>Zn(2+)</name>
        <dbReference type="ChEBI" id="CHEBI:29105"/>
        <label>1</label>
    </ligand>
</feature>
<dbReference type="Gene3D" id="2.40.30.40">
    <property type="entry name" value="Peptidase M42, domain 2"/>
    <property type="match status" value="1"/>
</dbReference>
<dbReference type="Proteomes" id="UP000006851">
    <property type="component" value="Chromosome"/>
</dbReference>
<evidence type="ECO:0000256" key="6">
    <source>
        <dbReference type="PIRNR" id="PIRNR001123"/>
    </source>
</evidence>